<feature type="transmembrane region" description="Helical" evidence="6">
    <location>
        <begin position="270"/>
        <end position="289"/>
    </location>
</feature>
<dbReference type="PRINTS" id="PR00176">
    <property type="entry name" value="NANEUSMPORT"/>
</dbReference>
<evidence type="ECO:0000256" key="5">
    <source>
        <dbReference type="ARBA" id="ARBA00023136"/>
    </source>
</evidence>
<dbReference type="PANTHER" id="PTHR42948:SF1">
    <property type="entry name" value="TRANSPORTER"/>
    <property type="match status" value="1"/>
</dbReference>
<organism evidence="7 8">
    <name type="scientific">Candidatus Pullichristensenella excrementigallinarum</name>
    <dbReference type="NCBI Taxonomy" id="2840907"/>
    <lineage>
        <taxon>Bacteria</taxon>
        <taxon>Bacillati</taxon>
        <taxon>Bacillota</taxon>
        <taxon>Clostridia</taxon>
        <taxon>Candidatus Pullichristensenella</taxon>
    </lineage>
</organism>
<dbReference type="Pfam" id="PF00209">
    <property type="entry name" value="SNF"/>
    <property type="match status" value="2"/>
</dbReference>
<feature type="transmembrane region" description="Helical" evidence="6">
    <location>
        <begin position="440"/>
        <end position="462"/>
    </location>
</feature>
<reference evidence="7" key="2">
    <citation type="journal article" date="2021" name="PeerJ">
        <title>Extensive microbial diversity within the chicken gut microbiome revealed by metagenomics and culture.</title>
        <authorList>
            <person name="Gilroy R."/>
            <person name="Ravi A."/>
            <person name="Getino M."/>
            <person name="Pursley I."/>
            <person name="Horton D.L."/>
            <person name="Alikhan N.F."/>
            <person name="Baker D."/>
            <person name="Gharbi K."/>
            <person name="Hall N."/>
            <person name="Watson M."/>
            <person name="Adriaenssens E.M."/>
            <person name="Foster-Nyarko E."/>
            <person name="Jarju S."/>
            <person name="Secka A."/>
            <person name="Antonio M."/>
            <person name="Oren A."/>
            <person name="Chaudhuri R.R."/>
            <person name="La Ragione R."/>
            <person name="Hildebrand F."/>
            <person name="Pallen M.J."/>
        </authorList>
    </citation>
    <scope>NUCLEOTIDE SEQUENCE</scope>
    <source>
        <strain evidence="7">ChiHcec3-11533</strain>
    </source>
</reference>
<name>A0A9D1ICZ1_9FIRM</name>
<evidence type="ECO:0000313" key="8">
    <source>
        <dbReference type="Proteomes" id="UP000824072"/>
    </source>
</evidence>
<keyword evidence="4 6" id="KW-1133">Transmembrane helix</keyword>
<reference evidence="7" key="1">
    <citation type="submission" date="2020-10" db="EMBL/GenBank/DDBJ databases">
        <authorList>
            <person name="Gilroy R."/>
        </authorList>
    </citation>
    <scope>NUCLEOTIDE SEQUENCE</scope>
    <source>
        <strain evidence="7">ChiHcec3-11533</strain>
    </source>
</reference>
<feature type="transmembrane region" description="Helical" evidence="6">
    <location>
        <begin position="88"/>
        <end position="112"/>
    </location>
</feature>
<dbReference type="NCBIfam" id="NF037979">
    <property type="entry name" value="Na_transp"/>
    <property type="match status" value="1"/>
</dbReference>
<keyword evidence="5 6" id="KW-0472">Membrane</keyword>
<dbReference type="CDD" id="cd10336">
    <property type="entry name" value="SLC6sbd_Tyt1-Like"/>
    <property type="match status" value="1"/>
</dbReference>
<dbReference type="EMBL" id="DVMU01000225">
    <property type="protein sequence ID" value="HIU34982.1"/>
    <property type="molecule type" value="Genomic_DNA"/>
</dbReference>
<feature type="transmembrane region" description="Helical" evidence="6">
    <location>
        <begin position="309"/>
        <end position="334"/>
    </location>
</feature>
<dbReference type="SUPFAM" id="SSF161070">
    <property type="entry name" value="SNF-like"/>
    <property type="match status" value="1"/>
</dbReference>
<dbReference type="GO" id="GO:0016020">
    <property type="term" value="C:membrane"/>
    <property type="evidence" value="ECO:0007669"/>
    <property type="project" value="UniProtKB-SubCell"/>
</dbReference>
<proteinExistence type="predicted"/>
<dbReference type="PROSITE" id="PS50267">
    <property type="entry name" value="NA_NEUROTRAN_SYMP_3"/>
    <property type="match status" value="1"/>
</dbReference>
<protein>
    <submittedName>
        <fullName evidence="7">Sodium-dependent transporter</fullName>
    </submittedName>
</protein>
<evidence type="ECO:0000313" key="7">
    <source>
        <dbReference type="EMBL" id="HIU34982.1"/>
    </source>
</evidence>
<evidence type="ECO:0000256" key="1">
    <source>
        <dbReference type="ARBA" id="ARBA00004141"/>
    </source>
</evidence>
<dbReference type="InterPro" id="IPR000175">
    <property type="entry name" value="Na/ntran_symport"/>
</dbReference>
<evidence type="ECO:0000256" key="2">
    <source>
        <dbReference type="ARBA" id="ARBA00022448"/>
    </source>
</evidence>
<dbReference type="InterPro" id="IPR037272">
    <property type="entry name" value="SNS_sf"/>
</dbReference>
<dbReference type="PANTHER" id="PTHR42948">
    <property type="entry name" value="TRANSPORTER"/>
    <property type="match status" value="1"/>
</dbReference>
<keyword evidence="3 6" id="KW-0812">Transmembrane</keyword>
<gene>
    <name evidence="7" type="ORF">IAB02_10500</name>
</gene>
<comment type="caution">
    <text evidence="7">The sequence shown here is derived from an EMBL/GenBank/DDBJ whole genome shotgun (WGS) entry which is preliminary data.</text>
</comment>
<dbReference type="Proteomes" id="UP000824072">
    <property type="component" value="Unassembled WGS sequence"/>
</dbReference>
<sequence length="472" mass="51321">METQRKRGSFTGSLGFVLAAAGSAVGLGNIWRFPYLAAKDGGGVFLVCYLVLALTFGFTLLTTEIAIGRKTRQSPLTAYGKLHPRWKWIGPVASLVPMLILPYYSAIGGWVLKYLAVYLTGGASAAAGDSYFTGFISGQWSPILWFLIFLFTTAFVVYKGVDKGIEKFSKLLMPLLFLLILGIAGFSLTLHHTDASGISRNGLQGLRIYLIPDFSGMTLGQFGQILMDAMGQLFYSISVAMGIMITYGSYVKEETNLVKSVNQIEIFDTVVAFLAGMMIIPAVYTFMGVEGMATGPSLMFKSLPKVFDAMGPIGIGVGVVFFLTVAFAALTSSVSIMEAIVSCAIDKFHYTRKKATILVTLIATGMGLLVCLGYNVLYFEVKLPNGTVGQVLDLLDYASNYFLMPIVAIATCVLIGWVVKPQTISAEVARDGVKFGRKHLYVGMVKYVAPVMLFFLFLQSIGVLDWLSRLFS</sequence>
<feature type="transmembrane region" description="Helical" evidence="6">
    <location>
        <begin position="233"/>
        <end position="250"/>
    </location>
</feature>
<dbReference type="AlphaFoldDB" id="A0A9D1ICZ1"/>
<feature type="transmembrane region" description="Helical" evidence="6">
    <location>
        <begin position="140"/>
        <end position="159"/>
    </location>
</feature>
<accession>A0A9D1ICZ1</accession>
<evidence type="ECO:0000256" key="4">
    <source>
        <dbReference type="ARBA" id="ARBA00022989"/>
    </source>
</evidence>
<feature type="transmembrane region" description="Helical" evidence="6">
    <location>
        <begin position="355"/>
        <end position="377"/>
    </location>
</feature>
<feature type="transmembrane region" description="Helical" evidence="6">
    <location>
        <begin position="397"/>
        <end position="419"/>
    </location>
</feature>
<keyword evidence="2" id="KW-0813">Transport</keyword>
<evidence type="ECO:0000256" key="6">
    <source>
        <dbReference type="SAM" id="Phobius"/>
    </source>
</evidence>
<evidence type="ECO:0000256" key="3">
    <source>
        <dbReference type="ARBA" id="ARBA00022692"/>
    </source>
</evidence>
<feature type="transmembrane region" description="Helical" evidence="6">
    <location>
        <begin position="42"/>
        <end position="67"/>
    </location>
</feature>
<dbReference type="InterPro" id="IPR047218">
    <property type="entry name" value="YocR/YhdH-like"/>
</dbReference>
<comment type="subcellular location">
    <subcellularLocation>
        <location evidence="1">Membrane</location>
        <topology evidence="1">Multi-pass membrane protein</topology>
    </subcellularLocation>
</comment>
<feature type="transmembrane region" description="Helical" evidence="6">
    <location>
        <begin position="171"/>
        <end position="190"/>
    </location>
</feature>